<accession>A0A0C3A6Z4</accession>
<name>A0A0C3A6Z4_SERVB</name>
<feature type="compositionally biased region" description="Low complexity" evidence="1">
    <location>
        <begin position="80"/>
        <end position="113"/>
    </location>
</feature>
<dbReference type="HOGENOM" id="CLU_1343975_0_0_1"/>
<gene>
    <name evidence="2" type="ORF">M408DRAFT_138412</name>
</gene>
<proteinExistence type="predicted"/>
<reference evidence="3" key="2">
    <citation type="submission" date="2015-01" db="EMBL/GenBank/DDBJ databases">
        <title>Evolutionary Origins and Diversification of the Mycorrhizal Mutualists.</title>
        <authorList>
            <consortium name="DOE Joint Genome Institute"/>
            <consortium name="Mycorrhizal Genomics Consortium"/>
            <person name="Kohler A."/>
            <person name="Kuo A."/>
            <person name="Nagy L.G."/>
            <person name="Floudas D."/>
            <person name="Copeland A."/>
            <person name="Barry K.W."/>
            <person name="Cichocki N."/>
            <person name="Veneault-Fourrey C."/>
            <person name="LaButti K."/>
            <person name="Lindquist E.A."/>
            <person name="Lipzen A."/>
            <person name="Lundell T."/>
            <person name="Morin E."/>
            <person name="Murat C."/>
            <person name="Riley R."/>
            <person name="Ohm R."/>
            <person name="Sun H."/>
            <person name="Tunlid A."/>
            <person name="Henrissat B."/>
            <person name="Grigoriev I.V."/>
            <person name="Hibbett D.S."/>
            <person name="Martin F."/>
        </authorList>
    </citation>
    <scope>NUCLEOTIDE SEQUENCE [LARGE SCALE GENOMIC DNA]</scope>
    <source>
        <strain evidence="3">MAFF 305830</strain>
    </source>
</reference>
<feature type="compositionally biased region" description="Polar residues" evidence="1">
    <location>
        <begin position="114"/>
        <end position="133"/>
    </location>
</feature>
<reference evidence="2 3" key="1">
    <citation type="submission" date="2014-04" db="EMBL/GenBank/DDBJ databases">
        <authorList>
            <consortium name="DOE Joint Genome Institute"/>
            <person name="Kuo A."/>
            <person name="Zuccaro A."/>
            <person name="Kohler A."/>
            <person name="Nagy L.G."/>
            <person name="Floudas D."/>
            <person name="Copeland A."/>
            <person name="Barry K.W."/>
            <person name="Cichocki N."/>
            <person name="Veneault-Fourrey C."/>
            <person name="LaButti K."/>
            <person name="Lindquist E.A."/>
            <person name="Lipzen A."/>
            <person name="Lundell T."/>
            <person name="Morin E."/>
            <person name="Murat C."/>
            <person name="Sun H."/>
            <person name="Tunlid A."/>
            <person name="Henrissat B."/>
            <person name="Grigoriev I.V."/>
            <person name="Hibbett D.S."/>
            <person name="Martin F."/>
            <person name="Nordberg H.P."/>
            <person name="Cantor M.N."/>
            <person name="Hua S.X."/>
        </authorList>
    </citation>
    <scope>NUCLEOTIDE SEQUENCE [LARGE SCALE GENOMIC DNA]</scope>
    <source>
        <strain evidence="2 3">MAFF 305830</strain>
    </source>
</reference>
<protein>
    <submittedName>
        <fullName evidence="2">Uncharacterized protein</fullName>
    </submittedName>
</protein>
<organism evidence="2 3">
    <name type="scientific">Serendipita vermifera MAFF 305830</name>
    <dbReference type="NCBI Taxonomy" id="933852"/>
    <lineage>
        <taxon>Eukaryota</taxon>
        <taxon>Fungi</taxon>
        <taxon>Dikarya</taxon>
        <taxon>Basidiomycota</taxon>
        <taxon>Agaricomycotina</taxon>
        <taxon>Agaricomycetes</taxon>
        <taxon>Sebacinales</taxon>
        <taxon>Serendipitaceae</taxon>
        <taxon>Serendipita</taxon>
    </lineage>
</organism>
<dbReference type="EMBL" id="KN824437">
    <property type="protein sequence ID" value="KIM20405.1"/>
    <property type="molecule type" value="Genomic_DNA"/>
</dbReference>
<feature type="compositionally biased region" description="Polar residues" evidence="1">
    <location>
        <begin position="186"/>
        <end position="196"/>
    </location>
</feature>
<evidence type="ECO:0000313" key="2">
    <source>
        <dbReference type="EMBL" id="KIM20405.1"/>
    </source>
</evidence>
<evidence type="ECO:0000313" key="3">
    <source>
        <dbReference type="Proteomes" id="UP000054097"/>
    </source>
</evidence>
<feature type="region of interest" description="Disordered" evidence="1">
    <location>
        <begin position="1"/>
        <end position="204"/>
    </location>
</feature>
<dbReference type="Proteomes" id="UP000054097">
    <property type="component" value="Unassembled WGS sequence"/>
</dbReference>
<dbReference type="AlphaFoldDB" id="A0A0C3A6Z4"/>
<dbReference type="STRING" id="933852.A0A0C3A6Z4"/>
<keyword evidence="3" id="KW-1185">Reference proteome</keyword>
<sequence>MSEIEQVSEQDKHIQNGTVDTDSLEASPTPQEQTQVSEDTQTSVNGIAATPSSVQSTPTTAPPPIKRFSSANISKKFLQKTSSALNSANSSSTTNSSPSSPTPTKAAASTASKPGSNTSSTSRLVTTKLTQAPSSSISKWSKDTSARPSKPSTPAPEVATSKPPPSKDRPVDSSGKPVWGSVVATGKTNSKVQNDFPTAAELKG</sequence>
<evidence type="ECO:0000256" key="1">
    <source>
        <dbReference type="SAM" id="MobiDB-lite"/>
    </source>
</evidence>
<feature type="compositionally biased region" description="Polar residues" evidence="1">
    <location>
        <begin position="15"/>
        <end position="59"/>
    </location>
</feature>